<evidence type="ECO:0000313" key="1">
    <source>
        <dbReference type="EMBL" id="AAQ00554.1"/>
    </source>
</evidence>
<dbReference type="Proteomes" id="UP000001420">
    <property type="component" value="Chromosome"/>
</dbReference>
<dbReference type="OrthoDB" id="9922717at2"/>
<dbReference type="EMBL" id="AE017126">
    <property type="protein sequence ID" value="AAQ00554.1"/>
    <property type="molecule type" value="Genomic_DNA"/>
</dbReference>
<dbReference type="EnsemblBacteria" id="AAQ00554">
    <property type="protein sequence ID" value="AAQ00554"/>
    <property type="gene ID" value="Pro_1510"/>
</dbReference>
<sequence length="51" mass="6101">MTKFWRLFTSDYVQDFVDTVSIPTGDELIESYTSHLDKELKIHKEKISNFF</sequence>
<dbReference type="eggNOG" id="ENOG5030SN7">
    <property type="taxonomic scope" value="Bacteria"/>
</dbReference>
<accession>Q7VAF3</accession>
<evidence type="ECO:0000313" key="2">
    <source>
        <dbReference type="Proteomes" id="UP000001420"/>
    </source>
</evidence>
<gene>
    <name evidence="1" type="ordered locus">Pro_1510</name>
</gene>
<dbReference type="PATRIC" id="fig|167539.5.peg.1587"/>
<reference evidence="1 2" key="1">
    <citation type="journal article" date="2003" name="Proc. Natl. Acad. Sci. U.S.A.">
        <title>Genome sequence of the cyanobacterium Prochlorococcus marinus SS120, a nearly minimal oxyphototrophic genome.</title>
        <authorList>
            <person name="Dufresne A."/>
            <person name="Salanoubat M."/>
            <person name="Partensky F."/>
            <person name="Artiguenave F."/>
            <person name="Axmann I.M."/>
            <person name="Barbe V."/>
            <person name="Duprat S."/>
            <person name="Galperin M.Y."/>
            <person name="Koonin E.V."/>
            <person name="Le Gall F."/>
            <person name="Makarova K.S."/>
            <person name="Ostrowski M."/>
            <person name="Oztas S."/>
            <person name="Robert C."/>
            <person name="Rogozin I.B."/>
            <person name="Scanlan D.J."/>
            <person name="Tandeau de Marsac N."/>
            <person name="Weissenbach J."/>
            <person name="Wincker P."/>
            <person name="Wolf Y.I."/>
            <person name="Hess W.R."/>
        </authorList>
    </citation>
    <scope>NUCLEOTIDE SEQUENCE [LARGE SCALE GENOMIC DNA]</scope>
    <source>
        <strain evidence="2">SARG / CCMP1375 / SS120</strain>
    </source>
</reference>
<keyword evidence="2" id="KW-1185">Reference proteome</keyword>
<dbReference type="AlphaFoldDB" id="Q7VAF3"/>
<protein>
    <submittedName>
        <fullName evidence="1">Uncharacterized protein</fullName>
    </submittedName>
</protein>
<dbReference type="KEGG" id="pma:Pro_1510"/>
<organism evidence="1 2">
    <name type="scientific">Prochlorococcus marinus (strain SARG / CCMP1375 / SS120)</name>
    <dbReference type="NCBI Taxonomy" id="167539"/>
    <lineage>
        <taxon>Bacteria</taxon>
        <taxon>Bacillati</taxon>
        <taxon>Cyanobacteriota</taxon>
        <taxon>Cyanophyceae</taxon>
        <taxon>Synechococcales</taxon>
        <taxon>Prochlorococcaceae</taxon>
        <taxon>Prochlorococcus</taxon>
    </lineage>
</organism>
<name>Q7VAF3_PROMA</name>
<dbReference type="HOGENOM" id="CLU_3102539_0_0_3"/>
<proteinExistence type="predicted"/>